<dbReference type="SUPFAM" id="SSF54593">
    <property type="entry name" value="Glyoxalase/Bleomycin resistance protein/Dihydroxybiphenyl dioxygenase"/>
    <property type="match status" value="1"/>
</dbReference>
<dbReference type="Gene3D" id="3.10.180.10">
    <property type="entry name" value="2,3-Dihydroxybiphenyl 1,2-Dioxygenase, domain 1"/>
    <property type="match status" value="1"/>
</dbReference>
<protein>
    <recommendedName>
        <fullName evidence="1">VOC domain-containing protein</fullName>
    </recommendedName>
</protein>
<sequence>MKFQSMVPMLAVADVGRSIHFYTQTLGFQLMGLLENGGKPFWARFKADEDVELMVTTRDANDDRAEGEFRDVVLYFYPESVERVRAHLIDSGMVVGKTVVTFYGMNEIRITDPDGYELCFGENAQLQEA</sequence>
<keyword evidence="3" id="KW-1185">Reference proteome</keyword>
<reference evidence="2 3" key="1">
    <citation type="submission" date="2020-05" db="EMBL/GenBank/DDBJ databases">
        <title>Complete genome sequence of of a novel Thermoleptolyngbya strain isolated from hot springs of Ganzi, Sichuan China.</title>
        <authorList>
            <person name="Tang J."/>
            <person name="Daroch M."/>
            <person name="Li L."/>
            <person name="Waleron K."/>
            <person name="Waleron M."/>
            <person name="Waleron M."/>
        </authorList>
    </citation>
    <scope>NUCLEOTIDE SEQUENCE [LARGE SCALE GENOMIC DNA]</scope>
    <source>
        <strain evidence="2 3">PKUAC-SCTA183</strain>
    </source>
</reference>
<dbReference type="KEGG" id="theu:HPC62_16995"/>
<dbReference type="AlphaFoldDB" id="A0A6M8BH41"/>
<dbReference type="RefSeq" id="WP_068511313.1">
    <property type="nucleotide sequence ID" value="NZ_CP053661.1"/>
</dbReference>
<dbReference type="InterPro" id="IPR004360">
    <property type="entry name" value="Glyas_Fos-R_dOase_dom"/>
</dbReference>
<dbReference type="InterPro" id="IPR029068">
    <property type="entry name" value="Glyas_Bleomycin-R_OHBP_Dase"/>
</dbReference>
<feature type="domain" description="VOC" evidence="1">
    <location>
        <begin position="2"/>
        <end position="123"/>
    </location>
</feature>
<dbReference type="Proteomes" id="UP000505210">
    <property type="component" value="Chromosome"/>
</dbReference>
<dbReference type="EMBL" id="CP053661">
    <property type="protein sequence ID" value="QKD83666.1"/>
    <property type="molecule type" value="Genomic_DNA"/>
</dbReference>
<evidence type="ECO:0000313" key="3">
    <source>
        <dbReference type="Proteomes" id="UP000505210"/>
    </source>
</evidence>
<dbReference type="InterPro" id="IPR037523">
    <property type="entry name" value="VOC_core"/>
</dbReference>
<dbReference type="Pfam" id="PF00903">
    <property type="entry name" value="Glyoxalase"/>
    <property type="match status" value="1"/>
</dbReference>
<organism evidence="2 3">
    <name type="scientific">Thermoleptolyngbya sichuanensis A183</name>
    <dbReference type="NCBI Taxonomy" id="2737172"/>
    <lineage>
        <taxon>Bacteria</taxon>
        <taxon>Bacillati</taxon>
        <taxon>Cyanobacteriota</taxon>
        <taxon>Cyanophyceae</taxon>
        <taxon>Oculatellales</taxon>
        <taxon>Oculatellaceae</taxon>
        <taxon>Thermoleptolyngbya</taxon>
        <taxon>Thermoleptolyngbya sichuanensis</taxon>
    </lineage>
</organism>
<dbReference type="PROSITE" id="PS51819">
    <property type="entry name" value="VOC"/>
    <property type="match status" value="1"/>
</dbReference>
<gene>
    <name evidence="2" type="ORF">HPC62_16995</name>
</gene>
<evidence type="ECO:0000313" key="2">
    <source>
        <dbReference type="EMBL" id="QKD83666.1"/>
    </source>
</evidence>
<proteinExistence type="predicted"/>
<evidence type="ECO:0000259" key="1">
    <source>
        <dbReference type="PROSITE" id="PS51819"/>
    </source>
</evidence>
<accession>A0A6M8BH41</accession>
<name>A0A6M8BH41_9CYAN</name>